<accession>A0A166Z7R5</accession>
<proteinExistence type="inferred from homology"/>
<keyword evidence="6 14" id="KW-0479">Metal-binding</keyword>
<dbReference type="InterPro" id="IPR018146">
    <property type="entry name" value="Glyoxalase_1_CS"/>
</dbReference>
<comment type="pathway">
    <text evidence="2">Secondary metabolite metabolism; methylglyoxal degradation; (R)-lactate from methylglyoxal: step 1/2.</text>
</comment>
<dbReference type="RefSeq" id="WP_063378684.1">
    <property type="nucleotide sequence ID" value="NZ_AUXT01000199.1"/>
</dbReference>
<dbReference type="UniPathway" id="UPA00619">
    <property type="reaction ID" value="UER00675"/>
</dbReference>
<dbReference type="Proteomes" id="UP000076587">
    <property type="component" value="Unassembled WGS sequence"/>
</dbReference>
<gene>
    <name evidence="16" type="ORF">N482_17920</name>
</gene>
<dbReference type="EC" id="4.4.1.5" evidence="4"/>
<evidence type="ECO:0000256" key="12">
    <source>
        <dbReference type="ARBA" id="ARBA00033298"/>
    </source>
</evidence>
<dbReference type="InterPro" id="IPR037523">
    <property type="entry name" value="VOC_core"/>
</dbReference>
<evidence type="ECO:0000256" key="8">
    <source>
        <dbReference type="ARBA" id="ARBA00023239"/>
    </source>
</evidence>
<dbReference type="EMBL" id="AUXT01000199">
    <property type="protein sequence ID" value="KZN44025.1"/>
    <property type="molecule type" value="Genomic_DNA"/>
</dbReference>
<dbReference type="PATRIC" id="fig|1365253.3.peg.4338"/>
<dbReference type="PANTHER" id="PTHR10374:SF30">
    <property type="entry name" value="LACTOYLGLUTATHIONE LYASE"/>
    <property type="match status" value="1"/>
</dbReference>
<dbReference type="NCBIfam" id="TIGR00068">
    <property type="entry name" value="glyox_I"/>
    <property type="match status" value="1"/>
</dbReference>
<evidence type="ECO:0000256" key="9">
    <source>
        <dbReference type="ARBA" id="ARBA00030291"/>
    </source>
</evidence>
<dbReference type="InterPro" id="IPR004360">
    <property type="entry name" value="Glyas_Fos-R_dOase_dom"/>
</dbReference>
<feature type="binding site" evidence="14">
    <location>
        <position position="62"/>
    </location>
    <ligand>
        <name>Zn(2+)</name>
        <dbReference type="ChEBI" id="CHEBI:29105"/>
        <note>ligand shared between dimeric partners</note>
    </ligand>
</feature>
<reference evidence="16 17" key="1">
    <citation type="submission" date="2013-07" db="EMBL/GenBank/DDBJ databases">
        <title>Comparative Genomic and Metabolomic Analysis of Twelve Strains of Pseudoalteromonas luteoviolacea.</title>
        <authorList>
            <person name="Vynne N.G."/>
            <person name="Mansson M."/>
            <person name="Gram L."/>
        </authorList>
    </citation>
    <scope>NUCLEOTIDE SEQUENCE [LARGE SCALE GENOMIC DNA]</scope>
    <source>
        <strain evidence="16 17">NCIMB 1942</strain>
    </source>
</reference>
<comment type="similarity">
    <text evidence="3">Belongs to the glyoxalase I family.</text>
</comment>
<feature type="active site" description="Proton donor/acceptor" evidence="13">
    <location>
        <position position="123"/>
    </location>
</feature>
<dbReference type="PROSITE" id="PS00934">
    <property type="entry name" value="GLYOXALASE_I_1"/>
    <property type="match status" value="1"/>
</dbReference>
<dbReference type="GO" id="GO:0004462">
    <property type="term" value="F:lactoylglutathione lyase activity"/>
    <property type="evidence" value="ECO:0007669"/>
    <property type="project" value="UniProtKB-EC"/>
</dbReference>
<dbReference type="CDD" id="cd07233">
    <property type="entry name" value="GlxI_Zn"/>
    <property type="match status" value="1"/>
</dbReference>
<dbReference type="Pfam" id="PF00903">
    <property type="entry name" value="Glyoxalase"/>
    <property type="match status" value="1"/>
</dbReference>
<evidence type="ECO:0000256" key="1">
    <source>
        <dbReference type="ARBA" id="ARBA00001967"/>
    </source>
</evidence>
<evidence type="ECO:0000256" key="14">
    <source>
        <dbReference type="PIRSR" id="PIRSR604361-3"/>
    </source>
</evidence>
<evidence type="ECO:0000256" key="5">
    <source>
        <dbReference type="ARBA" id="ARBA00022596"/>
    </source>
</evidence>
<evidence type="ECO:0000259" key="15">
    <source>
        <dbReference type="PROSITE" id="PS51819"/>
    </source>
</evidence>
<comment type="caution">
    <text evidence="16">The sequence shown here is derived from an EMBL/GenBank/DDBJ whole genome shotgun (WGS) entry which is preliminary data.</text>
</comment>
<feature type="binding site" evidence="14">
    <location>
        <position position="80"/>
    </location>
    <ligand>
        <name>Zn(2+)</name>
        <dbReference type="ChEBI" id="CHEBI:29105"/>
        <note>ligand shared between dimeric partners</note>
    </ligand>
</feature>
<keyword evidence="5" id="KW-0533">Nickel</keyword>
<evidence type="ECO:0000256" key="11">
    <source>
        <dbReference type="ARBA" id="ARBA00032460"/>
    </source>
</evidence>
<name>A0A166Z7R5_9GAMM</name>
<comment type="cofactor">
    <cofactor evidence="14">
        <name>Zn(2+)</name>
        <dbReference type="ChEBI" id="CHEBI:29105"/>
    </cofactor>
    <text evidence="14">Binds 1 zinc ion per subunit. In the homodimer, two zinc ions are bound between subunits.</text>
</comment>
<evidence type="ECO:0000256" key="13">
    <source>
        <dbReference type="PIRSR" id="PIRSR604361-1"/>
    </source>
</evidence>
<evidence type="ECO:0000256" key="2">
    <source>
        <dbReference type="ARBA" id="ARBA00005008"/>
    </source>
</evidence>
<feature type="binding site" evidence="14">
    <location>
        <position position="123"/>
    </location>
    <ligand>
        <name>Zn(2+)</name>
        <dbReference type="ChEBI" id="CHEBI:29105"/>
        <note>ligand shared between dimeric partners</note>
    </ligand>
</feature>
<comment type="cofactor">
    <cofactor evidence="1">
        <name>Ni(2+)</name>
        <dbReference type="ChEBI" id="CHEBI:49786"/>
    </cofactor>
</comment>
<evidence type="ECO:0000256" key="3">
    <source>
        <dbReference type="ARBA" id="ARBA00010363"/>
    </source>
</evidence>
<sequence>MNFLHTMVRVKDLDASLKFYCELLGLVEVKRKESEKGRFTLVFLAAPGQLEQAQETFSPTIELTYNWDPEEYTGGRNFGHLAFAVDDIYALCEKLQQTGVIINRPPRCGHMAFVKSPDGISIELLQKDEPKQPQEPWVSMPNTGSW</sequence>
<dbReference type="AlphaFoldDB" id="A0A166Z7R5"/>
<evidence type="ECO:0000256" key="6">
    <source>
        <dbReference type="ARBA" id="ARBA00022723"/>
    </source>
</evidence>
<feature type="domain" description="VOC" evidence="15">
    <location>
        <begin position="2"/>
        <end position="127"/>
    </location>
</feature>
<protein>
    <recommendedName>
        <fullName evidence="4">lactoylglutathione lyase</fullName>
        <ecNumber evidence="4">4.4.1.5</ecNumber>
    </recommendedName>
    <alternativeName>
        <fullName evidence="10">Aldoketomutase</fullName>
    </alternativeName>
    <alternativeName>
        <fullName evidence="9">Ketone-aldehyde mutase</fullName>
    </alternativeName>
    <alternativeName>
        <fullName evidence="11">Methylglyoxalase</fullName>
    </alternativeName>
    <alternativeName>
        <fullName evidence="12">S-D-lactoylglutathione methylglyoxal lyase</fullName>
    </alternativeName>
</protein>
<dbReference type="SUPFAM" id="SSF54593">
    <property type="entry name" value="Glyoxalase/Bleomycin resistance protein/Dihydroxybiphenyl dioxygenase"/>
    <property type="match status" value="1"/>
</dbReference>
<dbReference type="InterPro" id="IPR029068">
    <property type="entry name" value="Glyas_Bleomycin-R_OHBP_Dase"/>
</dbReference>
<evidence type="ECO:0000313" key="17">
    <source>
        <dbReference type="Proteomes" id="UP000076587"/>
    </source>
</evidence>
<dbReference type="Gene3D" id="3.10.180.10">
    <property type="entry name" value="2,3-Dihydroxybiphenyl 1,2-Dioxygenase, domain 1"/>
    <property type="match status" value="1"/>
</dbReference>
<keyword evidence="8" id="KW-0456">Lyase</keyword>
<dbReference type="InterPro" id="IPR004361">
    <property type="entry name" value="Glyoxalase_1"/>
</dbReference>
<dbReference type="OrthoDB" id="9789841at2"/>
<keyword evidence="7 14" id="KW-0862">Zinc</keyword>
<evidence type="ECO:0000256" key="4">
    <source>
        <dbReference type="ARBA" id="ARBA00012081"/>
    </source>
</evidence>
<evidence type="ECO:0000256" key="7">
    <source>
        <dbReference type="ARBA" id="ARBA00022833"/>
    </source>
</evidence>
<evidence type="ECO:0000313" key="16">
    <source>
        <dbReference type="EMBL" id="KZN44025.1"/>
    </source>
</evidence>
<organism evidence="16 17">
    <name type="scientific">Pseudoalteromonas luteoviolacea NCIMB 1942</name>
    <dbReference type="NCBI Taxonomy" id="1365253"/>
    <lineage>
        <taxon>Bacteria</taxon>
        <taxon>Pseudomonadati</taxon>
        <taxon>Pseudomonadota</taxon>
        <taxon>Gammaproteobacteria</taxon>
        <taxon>Alteromonadales</taxon>
        <taxon>Pseudoalteromonadaceae</taxon>
        <taxon>Pseudoalteromonas</taxon>
    </lineage>
</organism>
<dbReference type="PROSITE" id="PS51819">
    <property type="entry name" value="VOC"/>
    <property type="match status" value="1"/>
</dbReference>
<dbReference type="GO" id="GO:0046872">
    <property type="term" value="F:metal ion binding"/>
    <property type="evidence" value="ECO:0007669"/>
    <property type="project" value="UniProtKB-KW"/>
</dbReference>
<evidence type="ECO:0000256" key="10">
    <source>
        <dbReference type="ARBA" id="ARBA00030892"/>
    </source>
</evidence>
<dbReference type="PANTHER" id="PTHR10374">
    <property type="entry name" value="LACTOYLGLUTATHIONE LYASE GLYOXALASE I"/>
    <property type="match status" value="1"/>
</dbReference>